<dbReference type="Proteomes" id="UP000473525">
    <property type="component" value="Unassembled WGS sequence"/>
</dbReference>
<comment type="caution">
    <text evidence="1">The sequence shown here is derived from an EMBL/GenBank/DDBJ whole genome shotgun (WGS) entry which is preliminary data.</text>
</comment>
<evidence type="ECO:0000313" key="2">
    <source>
        <dbReference type="Proteomes" id="UP000473525"/>
    </source>
</evidence>
<protein>
    <submittedName>
        <fullName evidence="1">Uncharacterized protein</fullName>
    </submittedName>
</protein>
<keyword evidence="2" id="KW-1185">Reference proteome</keyword>
<dbReference type="EMBL" id="WSEK01000004">
    <property type="protein sequence ID" value="MVQ48880.1"/>
    <property type="molecule type" value="Genomic_DNA"/>
</dbReference>
<evidence type="ECO:0000313" key="1">
    <source>
        <dbReference type="EMBL" id="MVQ48880.1"/>
    </source>
</evidence>
<organism evidence="1 2">
    <name type="scientific">Nocardioides agri</name>
    <dbReference type="NCBI Taxonomy" id="2682843"/>
    <lineage>
        <taxon>Bacteria</taxon>
        <taxon>Bacillati</taxon>
        <taxon>Actinomycetota</taxon>
        <taxon>Actinomycetes</taxon>
        <taxon>Propionibacteriales</taxon>
        <taxon>Nocardioidaceae</taxon>
        <taxon>Nocardioides</taxon>
    </lineage>
</organism>
<dbReference type="AlphaFoldDB" id="A0A6L6XP36"/>
<sequence length="296" mass="31040">MGYSVVGAPALGFDLARLPGGSQVAEVLRVAIAASPAEVERLADCHPGAGAREQWRQACADAAASTSSMRDALPLAGAAIDEAAAGETALLRRLETSLLGDADALDRFVRHDLLDWTWLASGPVAVQDPGAALAADVLVDAATSAYLREELPGELRRAMAAPYVRAALPDDGSTVTVGLPEVDARLASVAGSDHQTRSAWRRVVDELRVHTAQWAPAMHQATWALSLAERLRTACDAQLAGVIAFDRGGFTAHDAAYGVWNAWAGVVQASAVSDLLPAADAAVLLRPWRAVHPHLD</sequence>
<gene>
    <name evidence="1" type="ORF">GON03_06770</name>
</gene>
<dbReference type="RefSeq" id="WP_157341277.1">
    <property type="nucleotide sequence ID" value="NZ_WSEK01000004.1"/>
</dbReference>
<accession>A0A6L6XP36</accession>
<reference evidence="1 2" key="1">
    <citation type="submission" date="2019-12" db="EMBL/GenBank/DDBJ databases">
        <authorList>
            <person name="Huq M.A."/>
        </authorList>
    </citation>
    <scope>NUCLEOTIDE SEQUENCE [LARGE SCALE GENOMIC DNA]</scope>
    <source>
        <strain evidence="1 2">MAH-18</strain>
    </source>
</reference>
<proteinExistence type="predicted"/>
<name>A0A6L6XP36_9ACTN</name>